<accession>A0AAD7ER00</accession>
<keyword evidence="2" id="KW-1185">Reference proteome</keyword>
<dbReference type="AlphaFoldDB" id="A0AAD7ER00"/>
<gene>
    <name evidence="1" type="ORF">DFH08DRAFT_780644</name>
</gene>
<dbReference type="Proteomes" id="UP001218218">
    <property type="component" value="Unassembled WGS sequence"/>
</dbReference>
<organism evidence="1 2">
    <name type="scientific">Mycena albidolilacea</name>
    <dbReference type="NCBI Taxonomy" id="1033008"/>
    <lineage>
        <taxon>Eukaryota</taxon>
        <taxon>Fungi</taxon>
        <taxon>Dikarya</taxon>
        <taxon>Basidiomycota</taxon>
        <taxon>Agaricomycotina</taxon>
        <taxon>Agaricomycetes</taxon>
        <taxon>Agaricomycetidae</taxon>
        <taxon>Agaricales</taxon>
        <taxon>Marasmiineae</taxon>
        <taxon>Mycenaceae</taxon>
        <taxon>Mycena</taxon>
    </lineage>
</organism>
<protein>
    <submittedName>
        <fullName evidence="1">Uncharacterized protein</fullName>
    </submittedName>
</protein>
<comment type="caution">
    <text evidence="1">The sequence shown here is derived from an EMBL/GenBank/DDBJ whole genome shotgun (WGS) entry which is preliminary data.</text>
</comment>
<dbReference type="EMBL" id="JARIHO010000020">
    <property type="protein sequence ID" value="KAJ7346916.1"/>
    <property type="molecule type" value="Genomic_DNA"/>
</dbReference>
<proteinExistence type="predicted"/>
<sequence>MGCFDIFCSFCAGPLCDARSAWLRYIEPDAGAPWPPKDGEWGNPPGYPVPSKPVEEIVCITPEDGSFWNDWVCVGPKWNGDWVSPPCEEGSYGDIFIDGSDDWQRHSPGRYLRIHRGCLSFLCRRVGITPKLLWESLYQPGSDYLRYGEDDIGLLYCLKYYDMDGRNGQSFGYAVERQTPREDGSNCVDRWDDPDSMDDTAWILSRPTCLTPPAVIGASPPPAAGELSSYAECMRIFGVSELLDLVLSVIVKITPHDVAIELKESAANFDAPSLITATQSLLALCQVNRFFHAAITRHRQGLFLLLASQYGWMLPSTPADLKEWRDRSGPELDLRLDQSLDWRGYLLTFLRKQDRVVKNRWRFHRMAVQCARGRARPATEENPAWRWSVGELGLRSSIVPPEALDWELPPLEG</sequence>
<reference evidence="1" key="1">
    <citation type="submission" date="2023-03" db="EMBL/GenBank/DDBJ databases">
        <title>Massive genome expansion in bonnet fungi (Mycena s.s.) driven by repeated elements and novel gene families across ecological guilds.</title>
        <authorList>
            <consortium name="Lawrence Berkeley National Laboratory"/>
            <person name="Harder C.B."/>
            <person name="Miyauchi S."/>
            <person name="Viragh M."/>
            <person name="Kuo A."/>
            <person name="Thoen E."/>
            <person name="Andreopoulos B."/>
            <person name="Lu D."/>
            <person name="Skrede I."/>
            <person name="Drula E."/>
            <person name="Henrissat B."/>
            <person name="Morin E."/>
            <person name="Kohler A."/>
            <person name="Barry K."/>
            <person name="LaButti K."/>
            <person name="Morin E."/>
            <person name="Salamov A."/>
            <person name="Lipzen A."/>
            <person name="Mereny Z."/>
            <person name="Hegedus B."/>
            <person name="Baldrian P."/>
            <person name="Stursova M."/>
            <person name="Weitz H."/>
            <person name="Taylor A."/>
            <person name="Grigoriev I.V."/>
            <person name="Nagy L.G."/>
            <person name="Martin F."/>
            <person name="Kauserud H."/>
        </authorList>
    </citation>
    <scope>NUCLEOTIDE SEQUENCE</scope>
    <source>
        <strain evidence="1">CBHHK002</strain>
    </source>
</reference>
<evidence type="ECO:0000313" key="2">
    <source>
        <dbReference type="Proteomes" id="UP001218218"/>
    </source>
</evidence>
<name>A0AAD7ER00_9AGAR</name>
<evidence type="ECO:0000313" key="1">
    <source>
        <dbReference type="EMBL" id="KAJ7346916.1"/>
    </source>
</evidence>